<evidence type="ECO:0000256" key="3">
    <source>
        <dbReference type="SAM" id="MobiDB-lite"/>
    </source>
</evidence>
<evidence type="ECO:0000313" key="4">
    <source>
        <dbReference type="EMBL" id="KAK3323336.1"/>
    </source>
</evidence>
<accession>A0AAE0IE19</accession>
<feature type="compositionally biased region" description="Polar residues" evidence="3">
    <location>
        <begin position="887"/>
        <end position="904"/>
    </location>
</feature>
<dbReference type="Proteomes" id="UP001286456">
    <property type="component" value="Unassembled WGS sequence"/>
</dbReference>
<dbReference type="EMBL" id="JAUEPO010000004">
    <property type="protein sequence ID" value="KAK3323336.1"/>
    <property type="molecule type" value="Genomic_DNA"/>
</dbReference>
<keyword evidence="1" id="KW-0677">Repeat</keyword>
<evidence type="ECO:0000256" key="1">
    <source>
        <dbReference type="ARBA" id="ARBA00022737"/>
    </source>
</evidence>
<feature type="region of interest" description="Disordered" evidence="3">
    <location>
        <begin position="770"/>
        <end position="905"/>
    </location>
</feature>
<dbReference type="SMART" id="SM00248">
    <property type="entry name" value="ANK"/>
    <property type="match status" value="4"/>
</dbReference>
<evidence type="ECO:0000313" key="5">
    <source>
        <dbReference type="Proteomes" id="UP001286456"/>
    </source>
</evidence>
<comment type="caution">
    <text evidence="4">The sequence shown here is derived from an EMBL/GenBank/DDBJ whole genome shotgun (WGS) entry which is preliminary data.</text>
</comment>
<gene>
    <name evidence="4" type="ORF">B0T19DRAFT_201627</name>
</gene>
<reference evidence="4" key="1">
    <citation type="journal article" date="2023" name="Mol. Phylogenet. Evol.">
        <title>Genome-scale phylogeny and comparative genomics of the fungal order Sordariales.</title>
        <authorList>
            <person name="Hensen N."/>
            <person name="Bonometti L."/>
            <person name="Westerberg I."/>
            <person name="Brannstrom I.O."/>
            <person name="Guillou S."/>
            <person name="Cros-Aarteil S."/>
            <person name="Calhoun S."/>
            <person name="Haridas S."/>
            <person name="Kuo A."/>
            <person name="Mondo S."/>
            <person name="Pangilinan J."/>
            <person name="Riley R."/>
            <person name="LaButti K."/>
            <person name="Andreopoulos B."/>
            <person name="Lipzen A."/>
            <person name="Chen C."/>
            <person name="Yan M."/>
            <person name="Daum C."/>
            <person name="Ng V."/>
            <person name="Clum A."/>
            <person name="Steindorff A."/>
            <person name="Ohm R.A."/>
            <person name="Martin F."/>
            <person name="Silar P."/>
            <person name="Natvig D.O."/>
            <person name="Lalanne C."/>
            <person name="Gautier V."/>
            <person name="Ament-Velasquez S.L."/>
            <person name="Kruys A."/>
            <person name="Hutchinson M.I."/>
            <person name="Powell A.J."/>
            <person name="Barry K."/>
            <person name="Miller A.N."/>
            <person name="Grigoriev I.V."/>
            <person name="Debuchy R."/>
            <person name="Gladieux P."/>
            <person name="Hiltunen Thoren M."/>
            <person name="Johannesson H."/>
        </authorList>
    </citation>
    <scope>NUCLEOTIDE SEQUENCE</scope>
    <source>
        <strain evidence="4">SMH4131-1</strain>
    </source>
</reference>
<organism evidence="4 5">
    <name type="scientific">Cercophora scortea</name>
    <dbReference type="NCBI Taxonomy" id="314031"/>
    <lineage>
        <taxon>Eukaryota</taxon>
        <taxon>Fungi</taxon>
        <taxon>Dikarya</taxon>
        <taxon>Ascomycota</taxon>
        <taxon>Pezizomycotina</taxon>
        <taxon>Sordariomycetes</taxon>
        <taxon>Sordariomycetidae</taxon>
        <taxon>Sordariales</taxon>
        <taxon>Lasiosphaeriaceae</taxon>
        <taxon>Cercophora</taxon>
    </lineage>
</organism>
<sequence>MDPLSAGASVLAFIGILNSLQSIYNTLSSVNDGPESLRQAANNVIQLRSIVQKLQAQQSRIDPESQIQLKHCADDVKAIATKLDALQVSPSEKRAGRIWKRIKTALNEKDLDRMSKVIHDHSTALSLRLIVQQRDIVVECRDQILFLKSNLAPGQEQHAATCSSRAEASGTQSNGAAPAIQSHIDAMMRILLQLQAQIPSRPVDHRAVVDLTHVGDGEAELVAHGEEEESDAVSSELLQTINELCMLIGVDERTIPSDDAEDIIEKLEKLLSCTKSNHFAKLEAGLAKDIGRMACHLRSSARLSLNQGDRKNANHVGVGFIHRRNRQQVLDAGTGQLIISTRRLGYQSKGPAVRRSDTDNQITRDEDAEDLATTFTFFPSKASTQRKMLKVSTHHTNQPTRGVSLSIPNICVNLVRPLDSPVFRLVTTGDLDGLLRLLAAGDASLRDHDEHGRSLLTYSVWQPEVCKFLVKHGLDVNHIAPPMLDPEDLSLQFHHPRATSSAVRPRSSILLMLQELRPHPDESVVVHRYHMPGSSEGPIEQCRQILLEAGADPMLQVRDWIFSDTPFYAIMRGGDLLSMRTFFDYGSPFINIDSRDTSIEGGNQTALLIHCGGSFTKRSIEFLLRRGANVNAEDPNGQSCLHIVSRNRQMLRYRFDDVLDAMTLLIRSGANVYWKDHEGRSVSELAYQGQTDQYGRYNLGSSYGDIWDKVLATCGYQVSDFRQGYPRTARYAKHYHRSKFVRMWQGQHHLCPYWDEDKATYGRDPYGYTKVDHGGGSDSDEDSEDSMLDVDTEDGESIQEESPEDGGTDLTGEDRKMGDTSLLENEGNEMEDMRSTGSSEGSYMGSQTHANEDMDLEYGMQSRSGPEPGNTGTTTEAYEPVGESSHTHPFTATSPRPLDTQTRRQWYHAHVSEELLDNPWD</sequence>
<dbReference type="InterPro" id="IPR036770">
    <property type="entry name" value="Ankyrin_rpt-contain_sf"/>
</dbReference>
<protein>
    <recommendedName>
        <fullName evidence="6">Fungal N-terminal domain-containing protein</fullName>
    </recommendedName>
</protein>
<reference evidence="4" key="2">
    <citation type="submission" date="2023-06" db="EMBL/GenBank/DDBJ databases">
        <authorList>
            <consortium name="Lawrence Berkeley National Laboratory"/>
            <person name="Haridas S."/>
            <person name="Hensen N."/>
            <person name="Bonometti L."/>
            <person name="Westerberg I."/>
            <person name="Brannstrom I.O."/>
            <person name="Guillou S."/>
            <person name="Cros-Aarteil S."/>
            <person name="Calhoun S."/>
            <person name="Kuo A."/>
            <person name="Mondo S."/>
            <person name="Pangilinan J."/>
            <person name="Riley R."/>
            <person name="Labutti K."/>
            <person name="Andreopoulos B."/>
            <person name="Lipzen A."/>
            <person name="Chen C."/>
            <person name="Yanf M."/>
            <person name="Daum C."/>
            <person name="Ng V."/>
            <person name="Clum A."/>
            <person name="Steindorff A."/>
            <person name="Ohm R."/>
            <person name="Martin F."/>
            <person name="Silar P."/>
            <person name="Natvig D."/>
            <person name="Lalanne C."/>
            <person name="Gautier V."/>
            <person name="Ament-Velasquez S.L."/>
            <person name="Kruys A."/>
            <person name="Hutchinson M.I."/>
            <person name="Powell A.J."/>
            <person name="Barry K."/>
            <person name="Miller A.N."/>
            <person name="Grigoriev I.V."/>
            <person name="Debuchy R."/>
            <person name="Gladieux P."/>
            <person name="Thoren M.H."/>
            <person name="Johannesson H."/>
        </authorList>
    </citation>
    <scope>NUCLEOTIDE SEQUENCE</scope>
    <source>
        <strain evidence="4">SMH4131-1</strain>
    </source>
</reference>
<dbReference type="GO" id="GO:0005634">
    <property type="term" value="C:nucleus"/>
    <property type="evidence" value="ECO:0007669"/>
    <property type="project" value="TreeGrafter"/>
</dbReference>
<feature type="compositionally biased region" description="Acidic residues" evidence="3">
    <location>
        <begin position="778"/>
        <end position="807"/>
    </location>
</feature>
<dbReference type="InterPro" id="IPR002110">
    <property type="entry name" value="Ankyrin_rpt"/>
</dbReference>
<feature type="compositionally biased region" description="Low complexity" evidence="3">
    <location>
        <begin position="865"/>
        <end position="876"/>
    </location>
</feature>
<keyword evidence="5" id="KW-1185">Reference proteome</keyword>
<evidence type="ECO:0008006" key="6">
    <source>
        <dbReference type="Google" id="ProtNLM"/>
    </source>
</evidence>
<evidence type="ECO:0000256" key="2">
    <source>
        <dbReference type="ARBA" id="ARBA00023043"/>
    </source>
</evidence>
<dbReference type="InterPro" id="IPR050745">
    <property type="entry name" value="Multifunctional_regulatory"/>
</dbReference>
<dbReference type="PANTHER" id="PTHR24189:SF71">
    <property type="entry name" value="ANKYRIN REPEAT DOMAIN 39"/>
    <property type="match status" value="1"/>
</dbReference>
<dbReference type="SUPFAM" id="SSF48403">
    <property type="entry name" value="Ankyrin repeat"/>
    <property type="match status" value="1"/>
</dbReference>
<feature type="compositionally biased region" description="Polar residues" evidence="3">
    <location>
        <begin position="835"/>
        <end position="849"/>
    </location>
</feature>
<keyword evidence="2" id="KW-0040">ANK repeat</keyword>
<dbReference type="AlphaFoldDB" id="A0AAE0IE19"/>
<name>A0AAE0IE19_9PEZI</name>
<dbReference type="Gene3D" id="1.25.40.20">
    <property type="entry name" value="Ankyrin repeat-containing domain"/>
    <property type="match status" value="1"/>
</dbReference>
<dbReference type="PANTHER" id="PTHR24189">
    <property type="entry name" value="MYOTROPHIN"/>
    <property type="match status" value="1"/>
</dbReference>
<dbReference type="GO" id="GO:0005737">
    <property type="term" value="C:cytoplasm"/>
    <property type="evidence" value="ECO:0007669"/>
    <property type="project" value="TreeGrafter"/>
</dbReference>
<proteinExistence type="predicted"/>